<protein>
    <submittedName>
        <fullName evidence="3">ATP-binding protein</fullName>
    </submittedName>
</protein>
<evidence type="ECO:0000259" key="1">
    <source>
        <dbReference type="Pfam" id="PF01637"/>
    </source>
</evidence>
<dbReference type="SUPFAM" id="SSF52540">
    <property type="entry name" value="P-loop containing nucleoside triphosphate hydrolases"/>
    <property type="match status" value="1"/>
</dbReference>
<keyword evidence="3" id="KW-0547">Nucleotide-binding</keyword>
<reference evidence="3" key="2">
    <citation type="submission" date="2021-04" db="EMBL/GenBank/DDBJ databases">
        <authorList>
            <person name="Gilroy R."/>
        </authorList>
    </citation>
    <scope>NUCLEOTIDE SEQUENCE</scope>
    <source>
        <strain evidence="3">USAMLcec2-132</strain>
    </source>
</reference>
<dbReference type="InterPro" id="IPR011579">
    <property type="entry name" value="ATPase_dom"/>
</dbReference>
<dbReference type="Pfam" id="PF01637">
    <property type="entry name" value="ATPase_2"/>
    <property type="match status" value="1"/>
</dbReference>
<feature type="domain" description="DUF234" evidence="2">
    <location>
        <begin position="318"/>
        <end position="424"/>
    </location>
</feature>
<dbReference type="Pfam" id="PF03008">
    <property type="entry name" value="DUF234"/>
    <property type="match status" value="1"/>
</dbReference>
<dbReference type="Gene3D" id="3.40.50.300">
    <property type="entry name" value="P-loop containing nucleotide triphosphate hydrolases"/>
    <property type="match status" value="1"/>
</dbReference>
<dbReference type="InterPro" id="IPR004256">
    <property type="entry name" value="DUF234"/>
</dbReference>
<gene>
    <name evidence="3" type="ORF">H9761_08905</name>
</gene>
<dbReference type="InterPro" id="IPR027417">
    <property type="entry name" value="P-loop_NTPase"/>
</dbReference>
<dbReference type="EMBL" id="DWWS01000031">
    <property type="protein sequence ID" value="HJC23809.1"/>
    <property type="molecule type" value="Genomic_DNA"/>
</dbReference>
<sequence length="494" mass="57107">MFIGRKAELQFLKQKYEADGGQLIVLYGRRRVGKTETLRHFCQDKPHIFFSCRECSDKLQLKSFSEKMLQEDIPAKRYLSTFPDWDSAFSSITGLPWGDKKRLLVIDEFPYMCRENPSIPSILQNLWDELLKDANVMIILCGSAMSFMERELLAEKNPLYGRATGIYKMTEMGFYDAVRFFPDYSPADQVLAYSILGGIPHYLRQFDPALSLSQNIKCNILTKGCPLYSEAEFLLHQELRETAVYNSLIEAIALGSTRLNEISQKALVENTSKTSVYLRNLIELGIVRREFSIDVSLKETANSSRGIYRLTDHFFRFWYAFPFTSYSELEAGDVDGVYQYAVAPFLHEFAAFPFEEICRQYVQELQKADALPFRYARAGRWFGRTTVRDTDSPDGLRIGETEIDLVAFSRQKKEYLIGECKFKSSPFRYSDYLNTLAKLTPQKEHAEFYYALFSESGFDDSLREEAEKNDRLLLFPLDAIVNCRLEKPSPRFQA</sequence>
<dbReference type="PANTHER" id="PTHR34704:SF1">
    <property type="entry name" value="ATPASE"/>
    <property type="match status" value="1"/>
</dbReference>
<evidence type="ECO:0000259" key="2">
    <source>
        <dbReference type="Pfam" id="PF03008"/>
    </source>
</evidence>
<comment type="caution">
    <text evidence="3">The sequence shown here is derived from an EMBL/GenBank/DDBJ whole genome shotgun (WGS) entry which is preliminary data.</text>
</comment>
<organism evidence="3 4">
    <name type="scientific">Candidatus Eisenbergiella merdavium</name>
    <dbReference type="NCBI Taxonomy" id="2838551"/>
    <lineage>
        <taxon>Bacteria</taxon>
        <taxon>Bacillati</taxon>
        <taxon>Bacillota</taxon>
        <taxon>Clostridia</taxon>
        <taxon>Lachnospirales</taxon>
        <taxon>Lachnospiraceae</taxon>
        <taxon>Eisenbergiella</taxon>
    </lineage>
</organism>
<evidence type="ECO:0000313" key="3">
    <source>
        <dbReference type="EMBL" id="HJC23809.1"/>
    </source>
</evidence>
<keyword evidence="3" id="KW-0067">ATP-binding</keyword>
<accession>A0A9D2NHG4</accession>
<dbReference type="GO" id="GO:0005524">
    <property type="term" value="F:ATP binding"/>
    <property type="evidence" value="ECO:0007669"/>
    <property type="project" value="UniProtKB-KW"/>
</dbReference>
<dbReference type="PANTHER" id="PTHR34704">
    <property type="entry name" value="ATPASE"/>
    <property type="match status" value="1"/>
</dbReference>
<evidence type="ECO:0000313" key="4">
    <source>
        <dbReference type="Proteomes" id="UP000823891"/>
    </source>
</evidence>
<dbReference type="AlphaFoldDB" id="A0A9D2NHG4"/>
<proteinExistence type="predicted"/>
<reference evidence="3" key="1">
    <citation type="journal article" date="2021" name="PeerJ">
        <title>Extensive microbial diversity within the chicken gut microbiome revealed by metagenomics and culture.</title>
        <authorList>
            <person name="Gilroy R."/>
            <person name="Ravi A."/>
            <person name="Getino M."/>
            <person name="Pursley I."/>
            <person name="Horton D.L."/>
            <person name="Alikhan N.F."/>
            <person name="Baker D."/>
            <person name="Gharbi K."/>
            <person name="Hall N."/>
            <person name="Watson M."/>
            <person name="Adriaenssens E.M."/>
            <person name="Foster-Nyarko E."/>
            <person name="Jarju S."/>
            <person name="Secka A."/>
            <person name="Antonio M."/>
            <person name="Oren A."/>
            <person name="Chaudhuri R.R."/>
            <person name="La Ragione R."/>
            <person name="Hildebrand F."/>
            <person name="Pallen M.J."/>
        </authorList>
    </citation>
    <scope>NUCLEOTIDE SEQUENCE</scope>
    <source>
        <strain evidence="3">USAMLcec2-132</strain>
    </source>
</reference>
<feature type="domain" description="ATPase" evidence="1">
    <location>
        <begin position="2"/>
        <end position="205"/>
    </location>
</feature>
<name>A0A9D2NHG4_9FIRM</name>
<dbReference type="Proteomes" id="UP000823891">
    <property type="component" value="Unassembled WGS sequence"/>
</dbReference>